<keyword evidence="2" id="KW-1185">Reference proteome</keyword>
<dbReference type="RefSeq" id="WP_379906035.1">
    <property type="nucleotide sequence ID" value="NZ_JBHULM010000044.1"/>
</dbReference>
<reference evidence="2" key="1">
    <citation type="journal article" date="2019" name="Int. J. Syst. Evol. Microbiol.">
        <title>The Global Catalogue of Microorganisms (GCM) 10K type strain sequencing project: providing services to taxonomists for standard genome sequencing and annotation.</title>
        <authorList>
            <consortium name="The Broad Institute Genomics Platform"/>
            <consortium name="The Broad Institute Genome Sequencing Center for Infectious Disease"/>
            <person name="Wu L."/>
            <person name="Ma J."/>
        </authorList>
    </citation>
    <scope>NUCLEOTIDE SEQUENCE [LARGE SCALE GENOMIC DNA]</scope>
    <source>
        <strain evidence="2">KCTC 42808</strain>
    </source>
</reference>
<sequence length="298" mass="34952">MYDTTKIVKLINILPKEAVARVKEPFCWNNCLWLPRFNKYGEVTTYESNIVNLKLWLRGSELTICNSLQKFYMQNNYKAFSYCQVQEAISKLNDYFDFDLYSAEVKKTAVGVVIGEQEDNTFKNWLEYKGNKPILMRNSTRIYGAHFKGTNYNIKGYDKKYQTKAESNTKLSESLIRFELEANSRHFNNRKHPIGIYTVADLVNKSKFDALADELLNIYDTIKKQPIINYQELKPKEILLLGAMKDKDSFNGLKRHHKHSYKLLRKDYSKLLDSIADIELENSIRSKVLEQINYCKNN</sequence>
<evidence type="ECO:0000313" key="1">
    <source>
        <dbReference type="EMBL" id="MFD2543782.1"/>
    </source>
</evidence>
<evidence type="ECO:0000313" key="2">
    <source>
        <dbReference type="Proteomes" id="UP001597467"/>
    </source>
</evidence>
<gene>
    <name evidence="1" type="ORF">ACFSSB_15755</name>
</gene>
<dbReference type="EMBL" id="JBHULM010000044">
    <property type="protein sequence ID" value="MFD2543782.1"/>
    <property type="molecule type" value="Genomic_DNA"/>
</dbReference>
<organism evidence="1 2">
    <name type="scientific">Lacinutrix gracilariae</name>
    <dbReference type="NCBI Taxonomy" id="1747198"/>
    <lineage>
        <taxon>Bacteria</taxon>
        <taxon>Pseudomonadati</taxon>
        <taxon>Bacteroidota</taxon>
        <taxon>Flavobacteriia</taxon>
        <taxon>Flavobacteriales</taxon>
        <taxon>Flavobacteriaceae</taxon>
        <taxon>Lacinutrix</taxon>
    </lineage>
</organism>
<accession>A0ABW5K4L6</accession>
<proteinExistence type="predicted"/>
<comment type="caution">
    <text evidence="1">The sequence shown here is derived from an EMBL/GenBank/DDBJ whole genome shotgun (WGS) entry which is preliminary data.</text>
</comment>
<dbReference type="Proteomes" id="UP001597467">
    <property type="component" value="Unassembled WGS sequence"/>
</dbReference>
<protein>
    <submittedName>
        <fullName evidence="1">Uncharacterized protein</fullName>
    </submittedName>
</protein>
<name>A0ABW5K4L6_9FLAO</name>